<dbReference type="Gene3D" id="1.10.1740.110">
    <property type="match status" value="1"/>
</dbReference>
<dbReference type="HAMAP" id="MF_00296">
    <property type="entry name" value="MetX_acyltransf"/>
    <property type="match status" value="1"/>
</dbReference>
<keyword evidence="3 4" id="KW-0012">Acyltransferase</keyword>
<dbReference type="NCBIfam" id="TIGR01392">
    <property type="entry name" value="homoserO_Ac_trn"/>
    <property type="match status" value="1"/>
</dbReference>
<evidence type="ECO:0000256" key="1">
    <source>
        <dbReference type="ARBA" id="ARBA00022679"/>
    </source>
</evidence>
<comment type="caution">
    <text evidence="4">Lacks conserved residue(s) required for the propagation of feature annotation.</text>
</comment>
<evidence type="ECO:0000259" key="5">
    <source>
        <dbReference type="Pfam" id="PF00561"/>
    </source>
</evidence>
<comment type="similarity">
    <text evidence="4">Belongs to the AB hydrolase superfamily. MetX family.</text>
</comment>
<keyword evidence="2 4" id="KW-0486">Methionine biosynthesis</keyword>
<evidence type="ECO:0000256" key="4">
    <source>
        <dbReference type="HAMAP-Rule" id="MF_00296"/>
    </source>
</evidence>
<keyword evidence="7" id="KW-1185">Reference proteome</keyword>
<evidence type="ECO:0000256" key="3">
    <source>
        <dbReference type="ARBA" id="ARBA00023315"/>
    </source>
</evidence>
<feature type="site" description="Important for acyl-CoA specificity" evidence="4">
    <location>
        <position position="317"/>
    </location>
</feature>
<dbReference type="EC" id="2.3.1.46" evidence="4"/>
<dbReference type="Proteomes" id="UP001495910">
    <property type="component" value="Unassembled WGS sequence"/>
</dbReference>
<feature type="binding site" evidence="4">
    <location>
        <position position="220"/>
    </location>
    <ligand>
        <name>substrate</name>
    </ligand>
</feature>
<comment type="function">
    <text evidence="4">Transfers a succinyl group from succinyl-CoA to L-homoserine, forming succinyl-L-homoserine.</text>
</comment>
<comment type="subcellular location">
    <subcellularLocation>
        <location evidence="4">Cytoplasm</location>
    </subcellularLocation>
</comment>
<evidence type="ECO:0000256" key="2">
    <source>
        <dbReference type="ARBA" id="ARBA00023167"/>
    </source>
</evidence>
<reference evidence="6 7" key="1">
    <citation type="submission" date="2024-02" db="EMBL/GenBank/DDBJ databases">
        <title>Draft genome sequence of Collimonas sp. strain H4R21, an effective mineral-weathering bacterial strain isolated from the beech rhizosphere.</title>
        <authorList>
            <person name="Morin E."/>
            <person name="Uroz S."/>
            <person name="Leveau J.H.J."/>
            <person name="Kumar R."/>
            <person name="Rey M.W."/>
            <person name="Pham J."/>
        </authorList>
    </citation>
    <scope>NUCLEOTIDE SEQUENCE [LARGE SCALE GENOMIC DNA]</scope>
    <source>
        <strain evidence="6 7">H4R21</strain>
    </source>
</reference>
<dbReference type="SUPFAM" id="SSF53474">
    <property type="entry name" value="alpha/beta-Hydrolases"/>
    <property type="match status" value="1"/>
</dbReference>
<keyword evidence="4" id="KW-0028">Amino-acid biosynthesis</keyword>
<comment type="pathway">
    <text evidence="4">Amino-acid biosynthesis; L-methionine biosynthesis via de novo pathway; O-succinyl-L-homoserine from L-homoserine: step 1/1.</text>
</comment>
<dbReference type="PANTHER" id="PTHR32268">
    <property type="entry name" value="HOMOSERINE O-ACETYLTRANSFERASE"/>
    <property type="match status" value="1"/>
</dbReference>
<comment type="subunit">
    <text evidence="4">Homodimer.</text>
</comment>
<dbReference type="Gene3D" id="3.40.50.1820">
    <property type="entry name" value="alpha/beta hydrolase"/>
    <property type="match status" value="1"/>
</dbReference>
<comment type="caution">
    <text evidence="6">The sequence shown here is derived from an EMBL/GenBank/DDBJ whole genome shotgun (WGS) entry which is preliminary data.</text>
</comment>
<dbReference type="PANTHER" id="PTHR32268:SF11">
    <property type="entry name" value="HOMOSERINE O-ACETYLTRANSFERASE"/>
    <property type="match status" value="1"/>
</dbReference>
<organism evidence="6 7">
    <name type="scientific">Collimonas rhizosphaerae</name>
    <dbReference type="NCBI Taxonomy" id="3126357"/>
    <lineage>
        <taxon>Bacteria</taxon>
        <taxon>Pseudomonadati</taxon>
        <taxon>Pseudomonadota</taxon>
        <taxon>Betaproteobacteria</taxon>
        <taxon>Burkholderiales</taxon>
        <taxon>Oxalobacteraceae</taxon>
        <taxon>Collimonas</taxon>
    </lineage>
</organism>
<sequence length="392" mass="43114">MSQGIVAPQSMHFATPLQLQSGALLADYTLVYETYGSLNADKSNAVLVCHALNASHHVAGVYQDDEKNVGWWDNMVGPGKALDTSKFFVIGVNNLGSCFGSTGPMHINAATGKPYGAEFPVVTVEDWVQAQARLADALGIRQFAAVMGGSLGGMQALAWSLAYPTRLRHCVVIASTPKLSAQNIAFNDVARQAILTDPGFHGGDYYAHGVVPKNGLRVARMVGHITYLSDDDMAEKFGRDLRSGAYQFGFGIDFEIESYLRYQGDKFSEYFDANTYLLITKALDYFDPAKEYGGDLTLALSKTQAQFLLVSFMTDWRFSPERSREIVQALVNNKRRVSYAEIDAPHGHDAFLLDDPRYMSVVGEYYNRIWQELEQPAAPSAVTEAAGAVHEF</sequence>
<comment type="catalytic activity">
    <reaction evidence="4">
        <text>L-homoserine + succinyl-CoA = O-succinyl-L-homoserine + CoA</text>
        <dbReference type="Rhea" id="RHEA:22008"/>
        <dbReference type="ChEBI" id="CHEBI:57287"/>
        <dbReference type="ChEBI" id="CHEBI:57292"/>
        <dbReference type="ChEBI" id="CHEBI:57476"/>
        <dbReference type="ChEBI" id="CHEBI:57661"/>
        <dbReference type="EC" id="2.3.1.46"/>
    </reaction>
</comment>
<feature type="binding site" evidence="4">
    <location>
        <position position="349"/>
    </location>
    <ligand>
        <name>substrate</name>
    </ligand>
</feature>
<proteinExistence type="inferred from homology"/>
<gene>
    <name evidence="4" type="primary">metXS</name>
    <name evidence="6" type="ORF">V8G57_10625</name>
</gene>
<feature type="domain" description="AB hydrolase-1" evidence="5">
    <location>
        <begin position="44"/>
        <end position="353"/>
    </location>
</feature>
<feature type="active site" evidence="4">
    <location>
        <position position="315"/>
    </location>
</feature>
<evidence type="ECO:0000313" key="7">
    <source>
        <dbReference type="Proteomes" id="UP001495910"/>
    </source>
</evidence>
<feature type="active site" description="Nucleophile" evidence="4">
    <location>
        <position position="150"/>
    </location>
</feature>
<keyword evidence="1 4" id="KW-0808">Transferase</keyword>
<name>A0ABU9PV31_9BURK</name>
<dbReference type="PIRSF" id="PIRSF000443">
    <property type="entry name" value="Homoser_Ac_trans"/>
    <property type="match status" value="1"/>
</dbReference>
<feature type="active site" evidence="4">
    <location>
        <position position="348"/>
    </location>
</feature>
<dbReference type="Pfam" id="PF00561">
    <property type="entry name" value="Abhydrolase_1"/>
    <property type="match status" value="1"/>
</dbReference>
<dbReference type="NCBIfam" id="NF001209">
    <property type="entry name" value="PRK00175.1"/>
    <property type="match status" value="1"/>
</dbReference>
<dbReference type="InterPro" id="IPR008220">
    <property type="entry name" value="HAT_MetX-like"/>
</dbReference>
<dbReference type="EMBL" id="JBANDC010000006">
    <property type="protein sequence ID" value="MEM4987841.1"/>
    <property type="molecule type" value="Genomic_DNA"/>
</dbReference>
<accession>A0ABU9PV31</accession>
<dbReference type="InterPro" id="IPR000073">
    <property type="entry name" value="AB_hydrolase_1"/>
</dbReference>
<keyword evidence="4" id="KW-0963">Cytoplasm</keyword>
<dbReference type="GO" id="GO:0004414">
    <property type="term" value="F:homoserine O-acetyltransferase activity"/>
    <property type="evidence" value="ECO:0007669"/>
    <property type="project" value="UniProtKB-EC"/>
</dbReference>
<protein>
    <recommendedName>
        <fullName evidence="4">Homoserine O-succinyltransferase</fullName>
        <shortName evidence="4">HST</shortName>
        <ecNumber evidence="4">2.3.1.46</ecNumber>
    </recommendedName>
    <alternativeName>
        <fullName evidence="4">Homoserine transsuccinylase</fullName>
        <shortName evidence="4">HTS</shortName>
    </alternativeName>
</protein>
<evidence type="ECO:0000313" key="6">
    <source>
        <dbReference type="EMBL" id="MEM4987841.1"/>
    </source>
</evidence>
<dbReference type="InterPro" id="IPR029058">
    <property type="entry name" value="AB_hydrolase_fold"/>
</dbReference>
<dbReference type="RefSeq" id="WP_092395469.1">
    <property type="nucleotide sequence ID" value="NZ_JBANDC010000006.1"/>
</dbReference>